<proteinExistence type="predicted"/>
<dbReference type="InterPro" id="IPR011333">
    <property type="entry name" value="SKP1/BTB/POZ_sf"/>
</dbReference>
<evidence type="ECO:0000313" key="4">
    <source>
        <dbReference type="WBParaSite" id="PTRK_0001408700.1"/>
    </source>
</evidence>
<protein>
    <submittedName>
        <fullName evidence="4">BTB domain-containing protein</fullName>
    </submittedName>
</protein>
<dbReference type="InterPro" id="IPR056658">
    <property type="entry name" value="DUF7756"/>
</dbReference>
<dbReference type="Pfam" id="PF24937">
    <property type="entry name" value="DUF7754"/>
    <property type="match status" value="1"/>
</dbReference>
<feature type="domain" description="DUF7756" evidence="2">
    <location>
        <begin position="44"/>
        <end position="120"/>
    </location>
</feature>
<organism evidence="3 4">
    <name type="scientific">Parastrongyloides trichosuri</name>
    <name type="common">Possum-specific nematode worm</name>
    <dbReference type="NCBI Taxonomy" id="131310"/>
    <lineage>
        <taxon>Eukaryota</taxon>
        <taxon>Metazoa</taxon>
        <taxon>Ecdysozoa</taxon>
        <taxon>Nematoda</taxon>
        <taxon>Chromadorea</taxon>
        <taxon>Rhabditida</taxon>
        <taxon>Tylenchina</taxon>
        <taxon>Panagrolaimomorpha</taxon>
        <taxon>Strongyloidoidea</taxon>
        <taxon>Strongyloididae</taxon>
        <taxon>Parastrongyloides</taxon>
    </lineage>
</organism>
<evidence type="ECO:0000313" key="3">
    <source>
        <dbReference type="Proteomes" id="UP000038045"/>
    </source>
</evidence>
<dbReference type="AlphaFoldDB" id="A0A0N4ZZ73"/>
<reference evidence="4" key="1">
    <citation type="submission" date="2017-02" db="UniProtKB">
        <authorList>
            <consortium name="WormBaseParasite"/>
        </authorList>
    </citation>
    <scope>IDENTIFICATION</scope>
</reference>
<accession>A0A0N4ZZ73</accession>
<keyword evidence="3" id="KW-1185">Reference proteome</keyword>
<feature type="domain" description="DUF7754" evidence="1">
    <location>
        <begin position="228"/>
        <end position="286"/>
    </location>
</feature>
<sequence>MKIVIKDDNFVITENCKIRVKESVSFYTPDSLITLKYEECEDEGDEGLLLLSKSRNENQEIVNKILIIVRTYNKDGTIYKEHSCMSYIGTRCAPFLMQFGRKLLNNKSIVLNITIIHKDIQMLPEFKYGDLRLDFNDGECLYIYKNFIAKVSLVFDEMLKGQMKSNDLIVMKIDECPSYIFKEALYQLLCRERPIWESFTYVAFVAVKYDIPFLRHKLSLHVAGFDGYKWIQKMNSAISLDLKEAVIMLSKMASRTGLWDSLLSKGLQPTEAFGDEIYDKFIKPYINIDNERMRNNNIIKRTIF</sequence>
<dbReference type="Proteomes" id="UP000038045">
    <property type="component" value="Unplaced"/>
</dbReference>
<dbReference type="WBParaSite" id="PTRK_0001408700.1">
    <property type="protein sequence ID" value="PTRK_0001408700.1"/>
    <property type="gene ID" value="PTRK_0001408700"/>
</dbReference>
<dbReference type="Pfam" id="PF24939">
    <property type="entry name" value="DUF7756"/>
    <property type="match status" value="1"/>
</dbReference>
<name>A0A0N4ZZ73_PARTI</name>
<evidence type="ECO:0000259" key="1">
    <source>
        <dbReference type="Pfam" id="PF24937"/>
    </source>
</evidence>
<dbReference type="InterPro" id="IPR056656">
    <property type="entry name" value="DUF7754"/>
</dbReference>
<evidence type="ECO:0000259" key="2">
    <source>
        <dbReference type="Pfam" id="PF24939"/>
    </source>
</evidence>
<dbReference type="Gene3D" id="3.30.710.10">
    <property type="entry name" value="Potassium Channel Kv1.1, Chain A"/>
    <property type="match status" value="1"/>
</dbReference>